<sequence length="298" mass="33941">MENITPACHCGNIFLLGHPRTEKRSSVHNADFRSLNPNDSFDLFVNDNMLDTSMSASHQHFYDADYFESLQNWNEQESTFINGQLNGGYGQNGKLELDVCQEHDLIEQESIEKASITQHQSAPILSLEMKSSMNSKKRIHSKKIGKKEYRMILVRFRGVFKSNLPIYKFLPSSIGIVNIKHVCCRTLRDSTYDLICTECMKKLRVVIDGSIGYGQITSISPISPKSEGQKSFDSIDSIEKFLPFQLRKFLFFIKQFPYVHSEEEVPIESFVNSSESLPEFDVVGSFNFSPLNAFSAFA</sequence>
<reference evidence="1" key="1">
    <citation type="submission" date="2016-10" db="EMBL/GenBank/DDBJ databases">
        <authorList>
            <person name="Benchimol M."/>
            <person name="Almeida L.G."/>
            <person name="Vasconcelos A.T."/>
            <person name="Perreira-Neves A."/>
            <person name="Rosa I.A."/>
            <person name="Tasca T."/>
            <person name="Bogo M.R."/>
            <person name="de Souza W."/>
        </authorList>
    </citation>
    <scope>NUCLEOTIDE SEQUENCE [LARGE SCALE GENOMIC DNA]</scope>
    <source>
        <strain evidence="1">K</strain>
    </source>
</reference>
<dbReference type="RefSeq" id="XP_068367472.1">
    <property type="nucleotide sequence ID" value="XM_068514627.1"/>
</dbReference>
<evidence type="ECO:0000313" key="2">
    <source>
        <dbReference type="Proteomes" id="UP000179807"/>
    </source>
</evidence>
<dbReference type="VEuPathDB" id="TrichDB:TRFO_43101"/>
<proteinExistence type="predicted"/>
<comment type="caution">
    <text evidence="1">The sequence shown here is derived from an EMBL/GenBank/DDBJ whole genome shotgun (WGS) entry which is preliminary data.</text>
</comment>
<dbReference type="AlphaFoldDB" id="A0A1J4KTU7"/>
<organism evidence="1 2">
    <name type="scientific">Tritrichomonas foetus</name>
    <dbReference type="NCBI Taxonomy" id="1144522"/>
    <lineage>
        <taxon>Eukaryota</taxon>
        <taxon>Metamonada</taxon>
        <taxon>Parabasalia</taxon>
        <taxon>Tritrichomonadida</taxon>
        <taxon>Tritrichomonadidae</taxon>
        <taxon>Tritrichomonas</taxon>
    </lineage>
</organism>
<keyword evidence="2" id="KW-1185">Reference proteome</keyword>
<evidence type="ECO:0000313" key="1">
    <source>
        <dbReference type="EMBL" id="OHT14336.1"/>
    </source>
</evidence>
<dbReference type="GeneID" id="94849331"/>
<dbReference type="Proteomes" id="UP000179807">
    <property type="component" value="Unassembled WGS sequence"/>
</dbReference>
<gene>
    <name evidence="1" type="ORF">TRFO_43101</name>
</gene>
<name>A0A1J4KTU7_9EUKA</name>
<dbReference type="EMBL" id="MLAK01000391">
    <property type="protein sequence ID" value="OHT14336.1"/>
    <property type="molecule type" value="Genomic_DNA"/>
</dbReference>
<protein>
    <submittedName>
        <fullName evidence="1">Uncharacterized protein</fullName>
    </submittedName>
</protein>
<accession>A0A1J4KTU7</accession>